<dbReference type="Gene3D" id="3.40.190.170">
    <property type="entry name" value="Bacterial extracellular solute-binding protein, family 7"/>
    <property type="match status" value="1"/>
</dbReference>
<dbReference type="CDD" id="cd13665">
    <property type="entry name" value="PBP2_TRAP_Dctp3_4"/>
    <property type="match status" value="1"/>
</dbReference>
<name>A0A484HKS9_9BACT</name>
<dbReference type="AlphaFoldDB" id="A0A484HKS9"/>
<reference evidence="3" key="1">
    <citation type="submission" date="2019-01" db="EMBL/GenBank/DDBJ databases">
        <authorList>
            <consortium name="Genoscope - CEA"/>
            <person name="William W."/>
        </authorList>
    </citation>
    <scope>NUCLEOTIDE SEQUENCE</scope>
    <source>
        <strain evidence="3">CR-1</strain>
    </source>
</reference>
<feature type="signal peptide" evidence="2">
    <location>
        <begin position="1"/>
        <end position="32"/>
    </location>
</feature>
<dbReference type="GO" id="GO:0055085">
    <property type="term" value="P:transmembrane transport"/>
    <property type="evidence" value="ECO:0007669"/>
    <property type="project" value="InterPro"/>
</dbReference>
<dbReference type="PANTHER" id="PTHR33376">
    <property type="match status" value="1"/>
</dbReference>
<accession>A0A484HKS9</accession>
<gene>
    <name evidence="3" type="ORF">EPICR_30129</name>
</gene>
<evidence type="ECO:0000256" key="2">
    <source>
        <dbReference type="SAM" id="SignalP"/>
    </source>
</evidence>
<feature type="chain" id="PRO_5019745772" evidence="2">
    <location>
        <begin position="33"/>
        <end position="353"/>
    </location>
</feature>
<sequence length="353" mass="39065">MRFHSIFKKRALFMCLAACVLAAAAVSSPARAEAPDKVHIRFSTWHVPAGADVQKLWTPMLEEMKKRSGGRITHTLFSGGALGKGPDHYDIVKTGLSDMGYATLTWTPGRFPLSDVLSSPVVCPAKWKGAEIGMAMHGHALKDEFPDIKVLHINSCVMAHLWTTRPVKSLEDMKGMKIRSPGGLQTRAIQALGASPVFMPLGDVYLSMETGVIDGVVTCPALIKAFKLYEVAKHGVPVTFGCVAEGLFANQKFWDKLPEDLKAIIEDVGRNAYKIAGIFDEKWYDETMEDIGEKIKIRALDEKESARWNGRMKKMLANWAADMEKKGIKAKDTLKLYKKELDRHGVDSAVCPF</sequence>
<dbReference type="NCBIfam" id="NF037995">
    <property type="entry name" value="TRAP_S1"/>
    <property type="match status" value="1"/>
</dbReference>
<dbReference type="EMBL" id="CAACVI010000023">
    <property type="protein sequence ID" value="VEN74196.1"/>
    <property type="molecule type" value="Genomic_DNA"/>
</dbReference>
<organism evidence="3">
    <name type="scientific">uncultured Desulfobacteraceae bacterium</name>
    <dbReference type="NCBI Taxonomy" id="218296"/>
    <lineage>
        <taxon>Bacteria</taxon>
        <taxon>Pseudomonadati</taxon>
        <taxon>Thermodesulfobacteriota</taxon>
        <taxon>Desulfobacteria</taxon>
        <taxon>Desulfobacterales</taxon>
        <taxon>Desulfobacteraceae</taxon>
        <taxon>environmental samples</taxon>
    </lineage>
</organism>
<dbReference type="InterPro" id="IPR038404">
    <property type="entry name" value="TRAP_DctP_sf"/>
</dbReference>
<dbReference type="InterPro" id="IPR018389">
    <property type="entry name" value="DctP_fam"/>
</dbReference>
<evidence type="ECO:0000256" key="1">
    <source>
        <dbReference type="ARBA" id="ARBA00022729"/>
    </source>
</evidence>
<dbReference type="PANTHER" id="PTHR33376:SF15">
    <property type="entry name" value="BLL6794 PROTEIN"/>
    <property type="match status" value="1"/>
</dbReference>
<dbReference type="Pfam" id="PF03480">
    <property type="entry name" value="DctP"/>
    <property type="match status" value="1"/>
</dbReference>
<keyword evidence="1 2" id="KW-0732">Signal</keyword>
<protein>
    <submittedName>
        <fullName evidence="3">ABC transporter substrate-binding protein</fullName>
    </submittedName>
</protein>
<proteinExistence type="predicted"/>
<evidence type="ECO:0000313" key="3">
    <source>
        <dbReference type="EMBL" id="VEN74196.1"/>
    </source>
</evidence>